<evidence type="ECO:0000313" key="1">
    <source>
        <dbReference type="EMBL" id="SIO08091.1"/>
    </source>
</evidence>
<keyword evidence="2" id="KW-1185">Reference proteome</keyword>
<dbReference type="OrthoDB" id="1258019at2"/>
<dbReference type="RefSeq" id="WP_074235002.1">
    <property type="nucleotide sequence ID" value="NZ_FSRK01000001.1"/>
</dbReference>
<accession>A0A1N6GKS8</accession>
<sequence length="123" mass="14568">MIFDKNYLKPSNENAYFVYQEEQENTSFNNPYNDNPYMISSLQKIKRHLKCKKKKAVIDECLDDYKDQIVDRPQLNHVFEPNDIQAPKATIADYAKASYQKVLKDLENIQKLLDQLNTHEVRL</sequence>
<gene>
    <name evidence="1" type="ORF">SAMN05444409_1907</name>
</gene>
<organism evidence="1 2">
    <name type="scientific">Epilithonimonas zeae</name>
    <dbReference type="NCBI Taxonomy" id="1416779"/>
    <lineage>
        <taxon>Bacteria</taxon>
        <taxon>Pseudomonadati</taxon>
        <taxon>Bacteroidota</taxon>
        <taxon>Flavobacteriia</taxon>
        <taxon>Flavobacteriales</taxon>
        <taxon>Weeksellaceae</taxon>
        <taxon>Chryseobacterium group</taxon>
        <taxon>Epilithonimonas</taxon>
    </lineage>
</organism>
<proteinExistence type="predicted"/>
<dbReference type="Proteomes" id="UP000185207">
    <property type="component" value="Unassembled WGS sequence"/>
</dbReference>
<reference evidence="2" key="1">
    <citation type="submission" date="2016-11" db="EMBL/GenBank/DDBJ databases">
        <authorList>
            <person name="Varghese N."/>
            <person name="Submissions S."/>
        </authorList>
    </citation>
    <scope>NUCLEOTIDE SEQUENCE [LARGE SCALE GENOMIC DNA]</scope>
    <source>
        <strain evidence="2">DSM 27623</strain>
    </source>
</reference>
<dbReference type="EMBL" id="FSRK01000001">
    <property type="protein sequence ID" value="SIO08091.1"/>
    <property type="molecule type" value="Genomic_DNA"/>
</dbReference>
<name>A0A1N6GKS8_9FLAO</name>
<evidence type="ECO:0000313" key="2">
    <source>
        <dbReference type="Proteomes" id="UP000185207"/>
    </source>
</evidence>
<protein>
    <submittedName>
        <fullName evidence="1">Uncharacterized protein</fullName>
    </submittedName>
</protein>
<dbReference type="AlphaFoldDB" id="A0A1N6GKS8"/>